<organism evidence="4 5">
    <name type="scientific">Moorena producens (strain JHB)</name>
    <dbReference type="NCBI Taxonomy" id="1454205"/>
    <lineage>
        <taxon>Bacteria</taxon>
        <taxon>Bacillati</taxon>
        <taxon>Cyanobacteriota</taxon>
        <taxon>Cyanophyceae</taxon>
        <taxon>Coleofasciculales</taxon>
        <taxon>Coleofasciculaceae</taxon>
        <taxon>Moorena</taxon>
    </lineage>
</organism>
<feature type="domain" description="G" evidence="2">
    <location>
        <begin position="16"/>
        <end position="116"/>
    </location>
</feature>
<dbReference type="Pfam" id="PF01926">
    <property type="entry name" value="MMR_HSR1"/>
    <property type="match status" value="1"/>
</dbReference>
<dbReference type="GO" id="GO:0005525">
    <property type="term" value="F:GTP binding"/>
    <property type="evidence" value="ECO:0007669"/>
    <property type="project" value="InterPro"/>
</dbReference>
<feature type="transmembrane region" description="Helical" evidence="1">
    <location>
        <begin position="436"/>
        <end position="467"/>
    </location>
</feature>
<name>A0A1D9G2L2_MOOP1</name>
<feature type="transmembrane region" description="Helical" evidence="1">
    <location>
        <begin position="543"/>
        <end position="565"/>
    </location>
</feature>
<dbReference type="CDD" id="cd00882">
    <property type="entry name" value="Ras_like_GTPase"/>
    <property type="match status" value="1"/>
</dbReference>
<protein>
    <submittedName>
        <fullName evidence="4">50S ribosome-binding GTPase</fullName>
    </submittedName>
</protein>
<dbReference type="InterPro" id="IPR027417">
    <property type="entry name" value="P-loop_NTPase"/>
</dbReference>
<feature type="transmembrane region" description="Helical" evidence="1">
    <location>
        <begin position="210"/>
        <end position="230"/>
    </location>
</feature>
<accession>A0A1D9G2L2</accession>
<evidence type="ECO:0000259" key="2">
    <source>
        <dbReference type="Pfam" id="PF01926"/>
    </source>
</evidence>
<dbReference type="SUPFAM" id="SSF52540">
    <property type="entry name" value="P-loop containing nucleoside triphosphate hydrolases"/>
    <property type="match status" value="1"/>
</dbReference>
<reference evidence="5" key="1">
    <citation type="submission" date="2016-10" db="EMBL/GenBank/DDBJ databases">
        <title>Comparative genomics uncovers the prolific and rare metabolic potential of the cyanobacterial genus Moorea.</title>
        <authorList>
            <person name="Leao T."/>
            <person name="Castelao G."/>
            <person name="Korobeynikov A."/>
            <person name="Monroe E.A."/>
            <person name="Podell S."/>
            <person name="Glukhov E."/>
            <person name="Allen E."/>
            <person name="Gerwick W.H."/>
            <person name="Gerwick L."/>
        </authorList>
    </citation>
    <scope>NUCLEOTIDE SEQUENCE [LARGE SCALE GENOMIC DNA]</scope>
    <source>
        <strain evidence="5">JHB</strain>
    </source>
</reference>
<evidence type="ECO:0000313" key="5">
    <source>
        <dbReference type="Proteomes" id="UP000176944"/>
    </source>
</evidence>
<feature type="transmembrane region" description="Helical" evidence="1">
    <location>
        <begin position="509"/>
        <end position="531"/>
    </location>
</feature>
<evidence type="ECO:0000259" key="3">
    <source>
        <dbReference type="Pfam" id="PF07670"/>
    </source>
</evidence>
<dbReference type="GO" id="GO:0015093">
    <property type="term" value="F:ferrous iron transmembrane transporter activity"/>
    <property type="evidence" value="ECO:0007669"/>
    <property type="project" value="TreeGrafter"/>
</dbReference>
<gene>
    <name evidence="4" type="ORF">BJP36_19625</name>
</gene>
<dbReference type="InterPro" id="IPR050860">
    <property type="entry name" value="FeoB_GTPase"/>
</dbReference>
<dbReference type="EMBL" id="CP017708">
    <property type="protein sequence ID" value="AOY81791.1"/>
    <property type="molecule type" value="Genomic_DNA"/>
</dbReference>
<dbReference type="Pfam" id="PF07670">
    <property type="entry name" value="Gate"/>
    <property type="match status" value="1"/>
</dbReference>
<dbReference type="Proteomes" id="UP000176944">
    <property type="component" value="Chromosome"/>
</dbReference>
<feature type="transmembrane region" description="Helical" evidence="1">
    <location>
        <begin position="349"/>
        <end position="373"/>
    </location>
</feature>
<dbReference type="AlphaFoldDB" id="A0A1D9G2L2"/>
<feature type="transmembrane region" description="Helical" evidence="1">
    <location>
        <begin position="379"/>
        <end position="397"/>
    </location>
</feature>
<dbReference type="PANTHER" id="PTHR43185:SF1">
    <property type="entry name" value="FE(2+) TRANSPORTER FEOB"/>
    <property type="match status" value="1"/>
</dbReference>
<keyword evidence="1" id="KW-0472">Membrane</keyword>
<evidence type="ECO:0000256" key="1">
    <source>
        <dbReference type="SAM" id="Phobius"/>
    </source>
</evidence>
<sequence>MTFLAVITIVFVKKSAVVIGKESTGKSQLIAALTGQTPYSANFRGSTVTCDTYQSEAYTFIDTPGILYRSDSVTTKKALRQLQENDTVLLVVKATDVDRDLADLLPLVADKRGIVVITFWDKVFSTVHNGHLTGLGQPQTPCPPQQVIREWTETSNLSIFTVDARHLTMEQKDHILASLQEPHPFPAQWIPTRAGWYIEPHPTLLEHPRLGSLLAIALLLIPAIIAVWGANSFATLADPIVQSAIAPVIKPLSQLPIWLREILIGQYGLITMSPLLFIWAMPTVILYALFLGAYKASGLIERITIALDPLLRQFGLSGRDLVRVIMGMGCNVPAVISTRACSSCSRGTCISAIAFGSACSYQFGATLGVFSAAKLPYLIIPYLLYLTATTLIYTYIISSPTAKSNQNPLVIEGRAFLEFPHSSVIWREAKSTINQFLFNAIPIFLVITVIASVLNWLGTIAALANIINPLMGWFNLPPEASLPIVLASIRKDGLLLFAEPETLAMLTPLQVLTGVYLAGVLLPCLVTLLTITREQSLRFALLLLSRQAIAAIFFSLLLAWGGLLIK</sequence>
<dbReference type="InterPro" id="IPR011642">
    <property type="entry name" value="Gate_dom"/>
</dbReference>
<dbReference type="Gene3D" id="3.40.50.300">
    <property type="entry name" value="P-loop containing nucleotide triphosphate hydrolases"/>
    <property type="match status" value="1"/>
</dbReference>
<keyword evidence="1" id="KW-0812">Transmembrane</keyword>
<feature type="domain" description="Nucleoside transporter/FeoB GTPase Gate" evidence="3">
    <location>
        <begin position="277"/>
        <end position="370"/>
    </location>
</feature>
<evidence type="ECO:0000313" key="4">
    <source>
        <dbReference type="EMBL" id="AOY81791.1"/>
    </source>
</evidence>
<dbReference type="InterPro" id="IPR006073">
    <property type="entry name" value="GTP-bd"/>
</dbReference>
<proteinExistence type="predicted"/>
<dbReference type="GO" id="GO:0005886">
    <property type="term" value="C:plasma membrane"/>
    <property type="evidence" value="ECO:0007669"/>
    <property type="project" value="TreeGrafter"/>
</dbReference>
<keyword evidence="1" id="KW-1133">Transmembrane helix</keyword>
<dbReference type="PANTHER" id="PTHR43185">
    <property type="entry name" value="FERROUS IRON TRANSPORT PROTEIN B"/>
    <property type="match status" value="1"/>
</dbReference>
<feature type="transmembrane region" description="Helical" evidence="1">
    <location>
        <begin position="276"/>
        <end position="294"/>
    </location>
</feature>